<dbReference type="AlphaFoldDB" id="A0A7C3WR97"/>
<proteinExistence type="predicted"/>
<evidence type="ECO:0000313" key="1">
    <source>
        <dbReference type="EMBL" id="HGB30249.1"/>
    </source>
</evidence>
<accession>A0A7C3WR97</accession>
<comment type="caution">
    <text evidence="1">The sequence shown here is derived from an EMBL/GenBank/DDBJ whole genome shotgun (WGS) entry which is preliminary data.</text>
</comment>
<protein>
    <submittedName>
        <fullName evidence="1">Uncharacterized protein</fullName>
    </submittedName>
</protein>
<organism evidence="1">
    <name type="scientific">Dictyoglomus turgidum</name>
    <dbReference type="NCBI Taxonomy" id="513050"/>
    <lineage>
        <taxon>Bacteria</taxon>
        <taxon>Pseudomonadati</taxon>
        <taxon>Dictyoglomota</taxon>
        <taxon>Dictyoglomia</taxon>
        <taxon>Dictyoglomales</taxon>
        <taxon>Dictyoglomaceae</taxon>
        <taxon>Dictyoglomus</taxon>
    </lineage>
</organism>
<gene>
    <name evidence="1" type="ORF">ENV35_00045</name>
</gene>
<dbReference type="EMBL" id="DTGA01000001">
    <property type="protein sequence ID" value="HGB30249.1"/>
    <property type="molecule type" value="Genomic_DNA"/>
</dbReference>
<reference evidence="1" key="1">
    <citation type="journal article" date="2020" name="mSystems">
        <title>Genome- and Community-Level Interaction Insights into Carbon Utilization and Element Cycling Functions of Hydrothermarchaeota in Hydrothermal Sediment.</title>
        <authorList>
            <person name="Zhou Z."/>
            <person name="Liu Y."/>
            <person name="Xu W."/>
            <person name="Pan J."/>
            <person name="Luo Z.H."/>
            <person name="Li M."/>
        </authorList>
    </citation>
    <scope>NUCLEOTIDE SEQUENCE [LARGE SCALE GENOMIC DNA]</scope>
    <source>
        <strain evidence="1">SpSt-751</strain>
    </source>
</reference>
<sequence>MDVNTNLKIKGEITARFYDQSKLNSFQKLWNRFVIFANLNKKRWYILGDLVREEKKKNIICISGLNVLARRLASDNTYSGNINKMALGTGTGNFNGTETQLYNEVYRNNVASYTSQDNVAYISAYFTETEITGNFTEFGNFIDGGNNANTGKLWTHVSVSWSKSNTETLVVDCKYTLSSA</sequence>
<name>A0A7C3WR97_9BACT</name>